<sequence length="588" mass="67862">MKNKNVINSIVEISKLVTSSTNFFEIKDKIVERMLDVIHPTKACVNLFFKNNYKYSYLVCSATLDYIPKLFSKSDEDVIKIDFDKYPEYIHEAVFEKKIVWVKNVFEDKRAEIERSLAREEGYIGRIVFPLVANNNVVGFITCYLKKDDILTTEDINFVSSVSSLISLSIEITKENNKVDTLVKKLRGAINYISKATQQLYTNKTIDSFLSLVSKQMCKLTLSESAIVLLNDVEYKTQRFNQCGNENVNLHKILEFILKNEIKQNGIYYNSDSIKEDMKKQNIKSLIYYKLKKGNDIIGCIAAVNSKKYTDDDIKILSIFSSQIVVALQMYINSKRAFEHKLLEKELELVSNQQKLIMSESKIKFSDSKEISFFHKPSKYIGGDFCEIIKMDEDRVCIFIADVMGHGILSNYFVAMIKGVLQTLVYENQSPGSILTKMNRILYKDFDKVNIFATARVGIFNSKSGKGIVSNAGHYYSLGIKKLDGDFIVEELDFDKGMPIGVLEDMKYEEYEYNVNEYEFICMFTDGIIEASNERGEEYSVERLKKFIYNNYNLNSSDIFENLKKELHDFTGKDTFDDDLLILFIKNK</sequence>
<accession>A0A1M5QFT7</accession>
<evidence type="ECO:0000256" key="1">
    <source>
        <dbReference type="ARBA" id="ARBA00022801"/>
    </source>
</evidence>
<protein>
    <submittedName>
        <fullName evidence="3">Serine phosphatase RsbU, regulator of sigma subunit</fullName>
    </submittedName>
</protein>
<dbReference type="InterPro" id="IPR001932">
    <property type="entry name" value="PPM-type_phosphatase-like_dom"/>
</dbReference>
<evidence type="ECO:0000313" key="3">
    <source>
        <dbReference type="EMBL" id="SHH12716.1"/>
    </source>
</evidence>
<dbReference type="Proteomes" id="UP000242520">
    <property type="component" value="Unassembled WGS sequence"/>
</dbReference>
<name>A0A1M5QFT7_9FIRM</name>
<dbReference type="PANTHER" id="PTHR43156:SF2">
    <property type="entry name" value="STAGE II SPORULATION PROTEIN E"/>
    <property type="match status" value="1"/>
</dbReference>
<keyword evidence="1" id="KW-0378">Hydrolase</keyword>
<dbReference type="GO" id="GO:0016791">
    <property type="term" value="F:phosphatase activity"/>
    <property type="evidence" value="ECO:0007669"/>
    <property type="project" value="TreeGrafter"/>
</dbReference>
<dbReference type="SUPFAM" id="SSF81606">
    <property type="entry name" value="PP2C-like"/>
    <property type="match status" value="1"/>
</dbReference>
<evidence type="ECO:0000313" key="4">
    <source>
        <dbReference type="Proteomes" id="UP000242520"/>
    </source>
</evidence>
<dbReference type="Pfam" id="PF07228">
    <property type="entry name" value="SpoIIE"/>
    <property type="match status" value="1"/>
</dbReference>
<dbReference type="RefSeq" id="WP_242939236.1">
    <property type="nucleotide sequence ID" value="NZ_FQXH01000008.1"/>
</dbReference>
<dbReference type="Pfam" id="PF13185">
    <property type="entry name" value="GAF_2"/>
    <property type="match status" value="1"/>
</dbReference>
<dbReference type="PANTHER" id="PTHR43156">
    <property type="entry name" value="STAGE II SPORULATION PROTEIN E-RELATED"/>
    <property type="match status" value="1"/>
</dbReference>
<dbReference type="AlphaFoldDB" id="A0A1M5QFT7"/>
<feature type="domain" description="PPM-type phosphatase" evidence="2">
    <location>
        <begin position="366"/>
        <end position="587"/>
    </location>
</feature>
<dbReference type="STRING" id="1123350.SAMN02744040_00905"/>
<dbReference type="InterPro" id="IPR036457">
    <property type="entry name" value="PPM-type-like_dom_sf"/>
</dbReference>
<dbReference type="InterPro" id="IPR003018">
    <property type="entry name" value="GAF"/>
</dbReference>
<evidence type="ECO:0000259" key="2">
    <source>
        <dbReference type="SMART" id="SM00331"/>
    </source>
</evidence>
<keyword evidence="4" id="KW-1185">Reference proteome</keyword>
<dbReference type="InterPro" id="IPR052016">
    <property type="entry name" value="Bact_Sigma-Reg"/>
</dbReference>
<dbReference type="SMART" id="SM00331">
    <property type="entry name" value="PP2C_SIG"/>
    <property type="match status" value="1"/>
</dbReference>
<dbReference type="EMBL" id="FQXH01000008">
    <property type="protein sequence ID" value="SHH12716.1"/>
    <property type="molecule type" value="Genomic_DNA"/>
</dbReference>
<dbReference type="Gene3D" id="3.30.450.40">
    <property type="match status" value="2"/>
</dbReference>
<dbReference type="Gene3D" id="3.60.40.10">
    <property type="entry name" value="PPM-type phosphatase domain"/>
    <property type="match status" value="1"/>
</dbReference>
<organism evidence="3 4">
    <name type="scientific">Tepidibacter thalassicus DSM 15285</name>
    <dbReference type="NCBI Taxonomy" id="1123350"/>
    <lineage>
        <taxon>Bacteria</taxon>
        <taxon>Bacillati</taxon>
        <taxon>Bacillota</taxon>
        <taxon>Clostridia</taxon>
        <taxon>Peptostreptococcales</taxon>
        <taxon>Peptostreptococcaceae</taxon>
        <taxon>Tepidibacter</taxon>
    </lineage>
</organism>
<proteinExistence type="predicted"/>
<dbReference type="SUPFAM" id="SSF55781">
    <property type="entry name" value="GAF domain-like"/>
    <property type="match status" value="2"/>
</dbReference>
<gene>
    <name evidence="3" type="ORF">SAMN02744040_00905</name>
</gene>
<dbReference type="InterPro" id="IPR029016">
    <property type="entry name" value="GAF-like_dom_sf"/>
</dbReference>
<reference evidence="4" key="1">
    <citation type="submission" date="2016-11" db="EMBL/GenBank/DDBJ databases">
        <authorList>
            <person name="Varghese N."/>
            <person name="Submissions S."/>
        </authorList>
    </citation>
    <scope>NUCLEOTIDE SEQUENCE [LARGE SCALE GENOMIC DNA]</scope>
    <source>
        <strain evidence="4">DSM 15285</strain>
    </source>
</reference>